<dbReference type="PANTHER" id="PTHR37542">
    <property type="entry name" value="HELO DOMAIN-CONTAINING PROTEIN-RELATED"/>
    <property type="match status" value="1"/>
</dbReference>
<dbReference type="Gene3D" id="1.10.510.10">
    <property type="entry name" value="Transferase(Phosphotransferase) domain 1"/>
    <property type="match status" value="1"/>
</dbReference>
<dbReference type="AlphaFoldDB" id="A0A2V1E0I9"/>
<protein>
    <recommendedName>
        <fullName evidence="1">Protein kinase domain-containing protein</fullName>
    </recommendedName>
</protein>
<organism evidence="2 3">
    <name type="scientific">Periconia macrospinosa</name>
    <dbReference type="NCBI Taxonomy" id="97972"/>
    <lineage>
        <taxon>Eukaryota</taxon>
        <taxon>Fungi</taxon>
        <taxon>Dikarya</taxon>
        <taxon>Ascomycota</taxon>
        <taxon>Pezizomycotina</taxon>
        <taxon>Dothideomycetes</taxon>
        <taxon>Pleosporomycetidae</taxon>
        <taxon>Pleosporales</taxon>
        <taxon>Massarineae</taxon>
        <taxon>Periconiaceae</taxon>
        <taxon>Periconia</taxon>
    </lineage>
</organism>
<gene>
    <name evidence="2" type="ORF">DM02DRAFT_612502</name>
</gene>
<name>A0A2V1E0I9_9PLEO</name>
<dbReference type="STRING" id="97972.A0A2V1E0I9"/>
<dbReference type="PROSITE" id="PS50011">
    <property type="entry name" value="PROTEIN_KINASE_DOM"/>
    <property type="match status" value="1"/>
</dbReference>
<dbReference type="InterPro" id="IPR000719">
    <property type="entry name" value="Prot_kinase_dom"/>
</dbReference>
<dbReference type="GO" id="GO:0004672">
    <property type="term" value="F:protein kinase activity"/>
    <property type="evidence" value="ECO:0007669"/>
    <property type="project" value="InterPro"/>
</dbReference>
<feature type="domain" description="Protein kinase" evidence="1">
    <location>
        <begin position="123"/>
        <end position="447"/>
    </location>
</feature>
<dbReference type="EMBL" id="KZ805336">
    <property type="protein sequence ID" value="PVI02985.1"/>
    <property type="molecule type" value="Genomic_DNA"/>
</dbReference>
<keyword evidence="3" id="KW-1185">Reference proteome</keyword>
<evidence type="ECO:0000313" key="3">
    <source>
        <dbReference type="Proteomes" id="UP000244855"/>
    </source>
</evidence>
<dbReference type="Proteomes" id="UP000244855">
    <property type="component" value="Unassembled WGS sequence"/>
</dbReference>
<dbReference type="OrthoDB" id="1911848at2759"/>
<evidence type="ECO:0000259" key="1">
    <source>
        <dbReference type="PROSITE" id="PS50011"/>
    </source>
</evidence>
<dbReference type="GO" id="GO:0005524">
    <property type="term" value="F:ATP binding"/>
    <property type="evidence" value="ECO:0007669"/>
    <property type="project" value="InterPro"/>
</dbReference>
<accession>A0A2V1E0I9</accession>
<sequence>MDETLGTYRQLGLELHSQDGFLFSHLDALRTASRNHAIPLALKDQLDASLSRCKDSQEKAIEELNKYDVDRASSKWRFGFWGISALKSKYKRFKSDLDELDTLCLRMSFVQHTSSNLLRLEHFKLIHETAEQQPGRLLPLSDIWVAAGNYEGSEERHDGDFVLEKKYIENDVQALCNILRKASPSEGVLPCLGYRQPLYNESTPPYRSFLQLVMELPAGETRQSLAHKLDIEEEPSLSSRIELAKALAIAVSKVHDLGLVHKSIRSRAILLTSDQSKPNRPKLFLQDWTYVRRQAGATSQNGGEDVWQRLIYEHPERQRSLDHFPETAYEPKHDIYSLGIVLMEIVLWSPFVERCDRSNLESDLRVAKIYESAALSLGGDVMPQQYAGDSRKLTRFPNVIKDLWLQIAKTDVNVVNSDLSQIAIRCLDLHYVSAQEVLDALERVKIL</sequence>
<dbReference type="PANTHER" id="PTHR37542:SF3">
    <property type="entry name" value="PRION-INHIBITION AND PROPAGATION HELO DOMAIN-CONTAINING PROTEIN"/>
    <property type="match status" value="1"/>
</dbReference>
<proteinExistence type="predicted"/>
<dbReference type="SUPFAM" id="SSF56112">
    <property type="entry name" value="Protein kinase-like (PK-like)"/>
    <property type="match status" value="1"/>
</dbReference>
<reference evidence="2 3" key="1">
    <citation type="journal article" date="2018" name="Sci. Rep.">
        <title>Comparative genomics provides insights into the lifestyle and reveals functional heterogeneity of dark septate endophytic fungi.</title>
        <authorList>
            <person name="Knapp D.G."/>
            <person name="Nemeth J.B."/>
            <person name="Barry K."/>
            <person name="Hainaut M."/>
            <person name="Henrissat B."/>
            <person name="Johnson J."/>
            <person name="Kuo A."/>
            <person name="Lim J.H.P."/>
            <person name="Lipzen A."/>
            <person name="Nolan M."/>
            <person name="Ohm R.A."/>
            <person name="Tamas L."/>
            <person name="Grigoriev I.V."/>
            <person name="Spatafora J.W."/>
            <person name="Nagy L.G."/>
            <person name="Kovacs G.M."/>
        </authorList>
    </citation>
    <scope>NUCLEOTIDE SEQUENCE [LARGE SCALE GENOMIC DNA]</scope>
    <source>
        <strain evidence="2 3">DSE2036</strain>
    </source>
</reference>
<evidence type="ECO:0000313" key="2">
    <source>
        <dbReference type="EMBL" id="PVI02985.1"/>
    </source>
</evidence>
<dbReference type="InterPro" id="IPR011009">
    <property type="entry name" value="Kinase-like_dom_sf"/>
</dbReference>